<proteinExistence type="inferred from homology"/>
<feature type="compositionally biased region" description="Low complexity" evidence="4">
    <location>
        <begin position="14"/>
        <end position="30"/>
    </location>
</feature>
<dbReference type="PANTHER" id="PTHR10343:SF84">
    <property type="entry name" value="5'-AMP-ACTIVATED PROTEIN KINASE SUBUNIT BETA-1"/>
    <property type="match status" value="1"/>
</dbReference>
<dbReference type="Gene3D" id="6.20.250.60">
    <property type="match status" value="1"/>
</dbReference>
<dbReference type="SUPFAM" id="SSF81296">
    <property type="entry name" value="E set domains"/>
    <property type="match status" value="1"/>
</dbReference>
<dbReference type="SUPFAM" id="SSF160219">
    <property type="entry name" value="AMPKBI-like"/>
    <property type="match status" value="1"/>
</dbReference>
<dbReference type="InterPro" id="IPR050827">
    <property type="entry name" value="CRP1_MDG1_kinase"/>
</dbReference>
<dbReference type="InterPro" id="IPR032640">
    <property type="entry name" value="AMPK1_CBM"/>
</dbReference>
<dbReference type="GO" id="GO:0031588">
    <property type="term" value="C:nucleotide-activated protein kinase complex"/>
    <property type="evidence" value="ECO:0007669"/>
    <property type="project" value="TreeGrafter"/>
</dbReference>
<dbReference type="InterPro" id="IPR014756">
    <property type="entry name" value="Ig_E-set"/>
</dbReference>
<dbReference type="Pfam" id="PF04739">
    <property type="entry name" value="AMPKBI"/>
    <property type="match status" value="1"/>
</dbReference>
<dbReference type="InterPro" id="IPR006828">
    <property type="entry name" value="ASC_dom"/>
</dbReference>
<feature type="compositionally biased region" description="Low complexity" evidence="4">
    <location>
        <begin position="140"/>
        <end position="157"/>
    </location>
</feature>
<sequence>MGNQPSNEQRQQTNNSHRNFNRSNNSSSSRNHQHQHYQTSSSPATVSLSQSLNNSNNRQQSPRLIRTNHNQQPQQLLQHPSSSSSSSSSSSVAVRSSRRSLQLPDLQPLASSKSSSPTSDTRCTNQRRLKTTAGRPIRGSSINLISTSSSSSFSQSSSSSSALAATALTSVLVHHHLDQSIESQLRLANRNWPENSQLDYQTIPGMASMTVDPGVPPDRNQNVPEEEEEEENEDDRPGRTLAATPSLLLPDPDLPNLSNMPAIFPPVGITSPILSLPPLQQPVETVVPPPPPAIAQPFPPPLPQLDSIDLQPQTPVSNSSDPSLSTKVTETIAAATAAVQAAPALDIGAGSEGVPTLLTWKEPADEVYVTGTFSEWRQQIKLRKPVVPKDSSNNQEGFSALVALPPGPHQLKFIVDKRWKTSKYLPSATDNKGNLINFLQVNPGDQPFRGLGPRGIWSGYTYGGLSNQLGAALLNEDDEANESEEDWTTEIPKALVDYEEFYDRSDNEEETQSNPGEAGFAAEPPKLPAQLKEGILNITSRIPEGTVDDNSLLTRPDHSVLNHLAASPIKQGLLSVGVTSRYKRKYLTTVYYKPVNL</sequence>
<feature type="compositionally biased region" description="Low complexity" evidence="4">
    <location>
        <begin position="47"/>
        <end position="95"/>
    </location>
</feature>
<feature type="compositionally biased region" description="Acidic residues" evidence="4">
    <location>
        <begin position="224"/>
        <end position="234"/>
    </location>
</feature>
<feature type="region of interest" description="Disordered" evidence="4">
    <location>
        <begin position="210"/>
        <end position="250"/>
    </location>
</feature>
<dbReference type="FunFam" id="2.60.40.10:FF:000562">
    <property type="entry name" value="Snf1 kinase complex beta-subunit Gal83"/>
    <property type="match status" value="1"/>
</dbReference>
<dbReference type="Pfam" id="PF16561">
    <property type="entry name" value="AMPK1_CBM"/>
    <property type="match status" value="1"/>
</dbReference>
<dbReference type="GO" id="GO:0005634">
    <property type="term" value="C:nucleus"/>
    <property type="evidence" value="ECO:0007669"/>
    <property type="project" value="TreeGrafter"/>
</dbReference>
<feature type="compositionally biased region" description="Pro residues" evidence="4">
    <location>
        <begin position="290"/>
        <end position="303"/>
    </location>
</feature>
<feature type="region of interest" description="Disordered" evidence="4">
    <location>
        <begin position="1"/>
        <end position="157"/>
    </location>
</feature>
<organism evidence="6 7">
    <name type="scientific">Phakopsora pachyrhizi</name>
    <name type="common">Asian soybean rust disease fungus</name>
    <dbReference type="NCBI Taxonomy" id="170000"/>
    <lineage>
        <taxon>Eukaryota</taxon>
        <taxon>Fungi</taxon>
        <taxon>Dikarya</taxon>
        <taxon>Basidiomycota</taxon>
        <taxon>Pucciniomycotina</taxon>
        <taxon>Pucciniomycetes</taxon>
        <taxon>Pucciniales</taxon>
        <taxon>Phakopsoraceae</taxon>
        <taxon>Phakopsora</taxon>
    </lineage>
</organism>
<dbReference type="SMART" id="SM01010">
    <property type="entry name" value="AMPKBI"/>
    <property type="match status" value="1"/>
</dbReference>
<dbReference type="EMBL" id="CALTRL010000210">
    <property type="protein sequence ID" value="CAH7667170.1"/>
    <property type="molecule type" value="Genomic_DNA"/>
</dbReference>
<dbReference type="InterPro" id="IPR037256">
    <property type="entry name" value="ASC_dom_sf"/>
</dbReference>
<feature type="compositionally biased region" description="Low complexity" evidence="4">
    <location>
        <begin position="240"/>
        <end position="250"/>
    </location>
</feature>
<comment type="similarity">
    <text evidence="2">Belongs to the 5'-AMP-activated protein kinase beta subunit family.</text>
</comment>
<dbReference type="GO" id="GO:0007165">
    <property type="term" value="P:signal transduction"/>
    <property type="evidence" value="ECO:0007669"/>
    <property type="project" value="UniProtKB-ARBA"/>
</dbReference>
<evidence type="ECO:0000256" key="4">
    <source>
        <dbReference type="SAM" id="MobiDB-lite"/>
    </source>
</evidence>
<name>A0AAV0AIG4_PHAPC</name>
<keyword evidence="3" id="KW-0963">Cytoplasm</keyword>
<dbReference type="PANTHER" id="PTHR10343">
    <property type="entry name" value="5'-AMP-ACTIVATED PROTEIN KINASE , BETA SUBUNIT"/>
    <property type="match status" value="1"/>
</dbReference>
<evidence type="ECO:0000256" key="3">
    <source>
        <dbReference type="ARBA" id="ARBA00022490"/>
    </source>
</evidence>
<feature type="region of interest" description="Disordered" evidence="4">
    <location>
        <begin position="290"/>
        <end position="324"/>
    </location>
</feature>
<evidence type="ECO:0000256" key="1">
    <source>
        <dbReference type="ARBA" id="ARBA00004496"/>
    </source>
</evidence>
<protein>
    <recommendedName>
        <fullName evidence="5">Association with the SNF1 complex (ASC) domain-containing protein</fullName>
    </recommendedName>
</protein>
<feature type="compositionally biased region" description="Polar residues" evidence="4">
    <location>
        <begin position="37"/>
        <end position="46"/>
    </location>
</feature>
<accession>A0AAV0AIG4</accession>
<dbReference type="InterPro" id="IPR013783">
    <property type="entry name" value="Ig-like_fold"/>
</dbReference>
<keyword evidence="7" id="KW-1185">Reference proteome</keyword>
<dbReference type="CDD" id="cd02859">
    <property type="entry name" value="E_set_AMPKbeta_like_N"/>
    <property type="match status" value="1"/>
</dbReference>
<evidence type="ECO:0000259" key="5">
    <source>
        <dbReference type="SMART" id="SM01010"/>
    </source>
</evidence>
<evidence type="ECO:0000256" key="2">
    <source>
        <dbReference type="ARBA" id="ARBA00010926"/>
    </source>
</evidence>
<evidence type="ECO:0000313" key="6">
    <source>
        <dbReference type="EMBL" id="CAH7667170.1"/>
    </source>
</evidence>
<feature type="region of interest" description="Disordered" evidence="4">
    <location>
        <begin position="503"/>
        <end position="525"/>
    </location>
</feature>
<dbReference type="GO" id="GO:0005737">
    <property type="term" value="C:cytoplasm"/>
    <property type="evidence" value="ECO:0007669"/>
    <property type="project" value="UniProtKB-SubCell"/>
</dbReference>
<comment type="caution">
    <text evidence="6">The sequence shown here is derived from an EMBL/GenBank/DDBJ whole genome shotgun (WGS) entry which is preliminary data.</text>
</comment>
<dbReference type="Proteomes" id="UP001153365">
    <property type="component" value="Unassembled WGS sequence"/>
</dbReference>
<evidence type="ECO:0000313" key="7">
    <source>
        <dbReference type="Proteomes" id="UP001153365"/>
    </source>
</evidence>
<reference evidence="6" key="1">
    <citation type="submission" date="2022-06" db="EMBL/GenBank/DDBJ databases">
        <authorList>
            <consortium name="SYNGENTA / RWTH Aachen University"/>
        </authorList>
    </citation>
    <scope>NUCLEOTIDE SEQUENCE</scope>
</reference>
<dbReference type="Gene3D" id="2.60.40.10">
    <property type="entry name" value="Immunoglobulins"/>
    <property type="match status" value="1"/>
</dbReference>
<comment type="subcellular location">
    <subcellularLocation>
        <location evidence="1">Cytoplasm</location>
    </subcellularLocation>
</comment>
<dbReference type="AlphaFoldDB" id="A0AAV0AIG4"/>
<feature type="compositionally biased region" description="Polar residues" evidence="4">
    <location>
        <begin position="310"/>
        <end position="324"/>
    </location>
</feature>
<feature type="compositionally biased region" description="Polar residues" evidence="4">
    <location>
        <begin position="1"/>
        <end position="13"/>
    </location>
</feature>
<feature type="domain" description="Association with the SNF1 complex (ASC)" evidence="5">
    <location>
        <begin position="480"/>
        <end position="595"/>
    </location>
</feature>
<dbReference type="GO" id="GO:0019901">
    <property type="term" value="F:protein kinase binding"/>
    <property type="evidence" value="ECO:0007669"/>
    <property type="project" value="TreeGrafter"/>
</dbReference>
<gene>
    <name evidence="6" type="ORF">PPACK8108_LOCUS1561</name>
</gene>